<reference evidence="2" key="1">
    <citation type="journal article" date="2017" name="Front. Plant Sci.">
        <title>Climate Clever Clovers: New Paradigm to Reduce the Environmental Footprint of Ruminants by Breeding Low Methanogenic Forages Utilizing Haplotype Variation.</title>
        <authorList>
            <person name="Kaur P."/>
            <person name="Appels R."/>
            <person name="Bayer P.E."/>
            <person name="Keeble-Gagnere G."/>
            <person name="Wang J."/>
            <person name="Hirakawa H."/>
            <person name="Shirasawa K."/>
            <person name="Vercoe P."/>
            <person name="Stefanova K."/>
            <person name="Durmic Z."/>
            <person name="Nichols P."/>
            <person name="Revell C."/>
            <person name="Isobe S.N."/>
            <person name="Edwards D."/>
            <person name="Erskine W."/>
        </authorList>
    </citation>
    <scope>NUCLEOTIDE SEQUENCE [LARGE SCALE GENOMIC DNA]</scope>
    <source>
        <strain evidence="2">cv. Daliak</strain>
    </source>
</reference>
<gene>
    <name evidence="1" type="ORF">TSUD_60030</name>
</gene>
<accession>A0A2Z6P8U1</accession>
<evidence type="ECO:0000313" key="2">
    <source>
        <dbReference type="Proteomes" id="UP000242715"/>
    </source>
</evidence>
<evidence type="ECO:0000313" key="1">
    <source>
        <dbReference type="EMBL" id="GAU39047.1"/>
    </source>
</evidence>
<organism evidence="1 2">
    <name type="scientific">Trifolium subterraneum</name>
    <name type="common">Subterranean clover</name>
    <dbReference type="NCBI Taxonomy" id="3900"/>
    <lineage>
        <taxon>Eukaryota</taxon>
        <taxon>Viridiplantae</taxon>
        <taxon>Streptophyta</taxon>
        <taxon>Embryophyta</taxon>
        <taxon>Tracheophyta</taxon>
        <taxon>Spermatophyta</taxon>
        <taxon>Magnoliopsida</taxon>
        <taxon>eudicotyledons</taxon>
        <taxon>Gunneridae</taxon>
        <taxon>Pentapetalae</taxon>
        <taxon>rosids</taxon>
        <taxon>fabids</taxon>
        <taxon>Fabales</taxon>
        <taxon>Fabaceae</taxon>
        <taxon>Papilionoideae</taxon>
        <taxon>50 kb inversion clade</taxon>
        <taxon>NPAAA clade</taxon>
        <taxon>Hologalegina</taxon>
        <taxon>IRL clade</taxon>
        <taxon>Trifolieae</taxon>
        <taxon>Trifolium</taxon>
    </lineage>
</organism>
<protein>
    <submittedName>
        <fullName evidence="1">Uncharacterized protein</fullName>
    </submittedName>
</protein>
<keyword evidence="2" id="KW-1185">Reference proteome</keyword>
<dbReference type="EMBL" id="DF973741">
    <property type="protein sequence ID" value="GAU39047.1"/>
    <property type="molecule type" value="Genomic_DNA"/>
</dbReference>
<dbReference type="AlphaFoldDB" id="A0A2Z6P8U1"/>
<sequence length="63" mass="7297">MPSVSFLIATTQHIWQQNKVAQVVVYLQSLSANCQNMFVEVHKYDNNKSMIATIIHKYDNNNQ</sequence>
<name>A0A2Z6P8U1_TRISU</name>
<proteinExistence type="predicted"/>
<dbReference type="Proteomes" id="UP000242715">
    <property type="component" value="Unassembled WGS sequence"/>
</dbReference>